<reference evidence="2 3" key="1">
    <citation type="journal article" date="2010" name="Nature">
        <title>Genome sequencing and analysis of the model grass Brachypodium distachyon.</title>
        <authorList>
            <consortium name="International Brachypodium Initiative"/>
        </authorList>
    </citation>
    <scope>NUCLEOTIDE SEQUENCE [LARGE SCALE GENOMIC DNA]</scope>
    <source>
        <strain evidence="2 3">Bd21</strain>
    </source>
</reference>
<proteinExistence type="predicted"/>
<dbReference type="AlphaFoldDB" id="A0A2K2CIF7"/>
<feature type="region of interest" description="Disordered" evidence="1">
    <location>
        <begin position="1"/>
        <end position="129"/>
    </location>
</feature>
<protein>
    <submittedName>
        <fullName evidence="2 3">Uncharacterized protein</fullName>
    </submittedName>
</protein>
<accession>A0A2K2CIF7</accession>
<sequence>MPPPISSHKSEVRGEEGNPSSCGRLQSVERDPVGVKAVVRQKANRVREPAGAGARGKPDKERKQQRRGSRATRRPPMPARATKISRSNGYPPPTCRPPHTRVERGNPTTTLVPPPARRARPHLGTGGIC</sequence>
<dbReference type="InParanoid" id="A0A2K2CIF7"/>
<name>A0A2K2CIF7_BRADI</name>
<dbReference type="Gramene" id="PNT61817">
    <property type="protein sequence ID" value="PNT61817"/>
    <property type="gene ID" value="BRADI_5g21242v3"/>
</dbReference>
<dbReference type="EnsemblPlants" id="PNT61817">
    <property type="protein sequence ID" value="PNT61817"/>
    <property type="gene ID" value="BRADI_5g21242v3"/>
</dbReference>
<organism evidence="2">
    <name type="scientific">Brachypodium distachyon</name>
    <name type="common">Purple false brome</name>
    <name type="synonym">Trachynia distachya</name>
    <dbReference type="NCBI Taxonomy" id="15368"/>
    <lineage>
        <taxon>Eukaryota</taxon>
        <taxon>Viridiplantae</taxon>
        <taxon>Streptophyta</taxon>
        <taxon>Embryophyta</taxon>
        <taxon>Tracheophyta</taxon>
        <taxon>Spermatophyta</taxon>
        <taxon>Magnoliopsida</taxon>
        <taxon>Liliopsida</taxon>
        <taxon>Poales</taxon>
        <taxon>Poaceae</taxon>
        <taxon>BOP clade</taxon>
        <taxon>Pooideae</taxon>
        <taxon>Stipodae</taxon>
        <taxon>Brachypodieae</taxon>
        <taxon>Brachypodium</taxon>
    </lineage>
</organism>
<dbReference type="EMBL" id="CM000884">
    <property type="protein sequence ID" value="PNT61817.1"/>
    <property type="molecule type" value="Genomic_DNA"/>
</dbReference>
<evidence type="ECO:0000313" key="4">
    <source>
        <dbReference type="Proteomes" id="UP000008810"/>
    </source>
</evidence>
<feature type="compositionally biased region" description="Basic residues" evidence="1">
    <location>
        <begin position="63"/>
        <end position="73"/>
    </location>
</feature>
<keyword evidence="4" id="KW-1185">Reference proteome</keyword>
<reference evidence="2" key="2">
    <citation type="submission" date="2017-06" db="EMBL/GenBank/DDBJ databases">
        <title>WGS assembly of Brachypodium distachyon.</title>
        <authorList>
            <consortium name="The International Brachypodium Initiative"/>
            <person name="Lucas S."/>
            <person name="Harmon-Smith M."/>
            <person name="Lail K."/>
            <person name="Tice H."/>
            <person name="Grimwood J."/>
            <person name="Bruce D."/>
            <person name="Barry K."/>
            <person name="Shu S."/>
            <person name="Lindquist E."/>
            <person name="Wang M."/>
            <person name="Pitluck S."/>
            <person name="Vogel J.P."/>
            <person name="Garvin D.F."/>
            <person name="Mockler T.C."/>
            <person name="Schmutz J."/>
            <person name="Rokhsar D."/>
            <person name="Bevan M.W."/>
        </authorList>
    </citation>
    <scope>NUCLEOTIDE SEQUENCE</scope>
    <source>
        <strain evidence="2">Bd21</strain>
    </source>
</reference>
<evidence type="ECO:0000313" key="3">
    <source>
        <dbReference type="EnsemblPlants" id="PNT61817"/>
    </source>
</evidence>
<dbReference type="Proteomes" id="UP000008810">
    <property type="component" value="Chromosome 5"/>
</dbReference>
<reference evidence="3" key="3">
    <citation type="submission" date="2018-08" db="UniProtKB">
        <authorList>
            <consortium name="EnsemblPlants"/>
        </authorList>
    </citation>
    <scope>IDENTIFICATION</scope>
    <source>
        <strain evidence="3">cv. Bd21</strain>
    </source>
</reference>
<evidence type="ECO:0000256" key="1">
    <source>
        <dbReference type="SAM" id="MobiDB-lite"/>
    </source>
</evidence>
<gene>
    <name evidence="2" type="ORF">BRADI_5g21242v3</name>
</gene>
<evidence type="ECO:0000313" key="2">
    <source>
        <dbReference type="EMBL" id="PNT61817.1"/>
    </source>
</evidence>